<evidence type="ECO:0000313" key="2">
    <source>
        <dbReference type="Proteomes" id="UP001280121"/>
    </source>
</evidence>
<sequence>MDVKNLPMSYPWPIDPSVLYEQEQHISSATWEGHDCGTLRCHEHTLKIDGWKLLKKQIDLVGKAGFGHFRLIGKFRLKNAVMHSSPRWLKGGGKLTRFIC</sequence>
<protein>
    <submittedName>
        <fullName evidence="1">Uncharacterized protein</fullName>
    </submittedName>
</protein>
<organism evidence="1 2">
    <name type="scientific">Dipteronia dyeriana</name>
    <dbReference type="NCBI Taxonomy" id="168575"/>
    <lineage>
        <taxon>Eukaryota</taxon>
        <taxon>Viridiplantae</taxon>
        <taxon>Streptophyta</taxon>
        <taxon>Embryophyta</taxon>
        <taxon>Tracheophyta</taxon>
        <taxon>Spermatophyta</taxon>
        <taxon>Magnoliopsida</taxon>
        <taxon>eudicotyledons</taxon>
        <taxon>Gunneridae</taxon>
        <taxon>Pentapetalae</taxon>
        <taxon>rosids</taxon>
        <taxon>malvids</taxon>
        <taxon>Sapindales</taxon>
        <taxon>Sapindaceae</taxon>
        <taxon>Hippocastanoideae</taxon>
        <taxon>Acereae</taxon>
        <taxon>Dipteronia</taxon>
    </lineage>
</organism>
<gene>
    <name evidence="1" type="ORF">Ddye_013101</name>
</gene>
<comment type="caution">
    <text evidence="1">The sequence shown here is derived from an EMBL/GenBank/DDBJ whole genome shotgun (WGS) entry which is preliminary data.</text>
</comment>
<name>A0AAE0CJB3_9ROSI</name>
<evidence type="ECO:0000313" key="1">
    <source>
        <dbReference type="EMBL" id="KAK2653245.1"/>
    </source>
</evidence>
<accession>A0AAE0CJB3</accession>
<proteinExistence type="predicted"/>
<dbReference type="Proteomes" id="UP001280121">
    <property type="component" value="Unassembled WGS sequence"/>
</dbReference>
<dbReference type="AlphaFoldDB" id="A0AAE0CJB3"/>
<keyword evidence="2" id="KW-1185">Reference proteome</keyword>
<reference evidence="1" key="1">
    <citation type="journal article" date="2023" name="Plant J.">
        <title>Genome sequences and population genomics provide insights into the demographic history, inbreeding, and mutation load of two 'living fossil' tree species of Dipteronia.</title>
        <authorList>
            <person name="Feng Y."/>
            <person name="Comes H.P."/>
            <person name="Chen J."/>
            <person name="Zhu S."/>
            <person name="Lu R."/>
            <person name="Zhang X."/>
            <person name="Li P."/>
            <person name="Qiu J."/>
            <person name="Olsen K.M."/>
            <person name="Qiu Y."/>
        </authorList>
    </citation>
    <scope>NUCLEOTIDE SEQUENCE</scope>
    <source>
        <strain evidence="1">KIB01</strain>
    </source>
</reference>
<dbReference type="EMBL" id="JANJYI010000004">
    <property type="protein sequence ID" value="KAK2653245.1"/>
    <property type="molecule type" value="Genomic_DNA"/>
</dbReference>